<dbReference type="EMBL" id="UINC01067127">
    <property type="protein sequence ID" value="SVB98499.1"/>
    <property type="molecule type" value="Genomic_DNA"/>
</dbReference>
<proteinExistence type="predicted"/>
<feature type="non-terminal residue" evidence="1">
    <location>
        <position position="25"/>
    </location>
</feature>
<sequence length="25" mass="2796">MIVFAVQLGVLFWLGRTPLAVRAHT</sequence>
<evidence type="ECO:0000313" key="1">
    <source>
        <dbReference type="EMBL" id="SVB98499.1"/>
    </source>
</evidence>
<dbReference type="AlphaFoldDB" id="A0A382IGT6"/>
<organism evidence="1">
    <name type="scientific">marine metagenome</name>
    <dbReference type="NCBI Taxonomy" id="408172"/>
    <lineage>
        <taxon>unclassified sequences</taxon>
        <taxon>metagenomes</taxon>
        <taxon>ecological metagenomes</taxon>
    </lineage>
</organism>
<reference evidence="1" key="1">
    <citation type="submission" date="2018-05" db="EMBL/GenBank/DDBJ databases">
        <authorList>
            <person name="Lanie J.A."/>
            <person name="Ng W.-L."/>
            <person name="Kazmierczak K.M."/>
            <person name="Andrzejewski T.M."/>
            <person name="Davidsen T.M."/>
            <person name="Wayne K.J."/>
            <person name="Tettelin H."/>
            <person name="Glass J.I."/>
            <person name="Rusch D."/>
            <person name="Podicherti R."/>
            <person name="Tsui H.-C.T."/>
            <person name="Winkler M.E."/>
        </authorList>
    </citation>
    <scope>NUCLEOTIDE SEQUENCE</scope>
</reference>
<name>A0A382IGT6_9ZZZZ</name>
<protein>
    <submittedName>
        <fullName evidence="1">Uncharacterized protein</fullName>
    </submittedName>
</protein>
<gene>
    <name evidence="1" type="ORF">METZ01_LOCUS251353</name>
</gene>
<accession>A0A382IGT6</accession>